<evidence type="ECO:0000256" key="15">
    <source>
        <dbReference type="ARBA" id="ARBA00023316"/>
    </source>
</evidence>
<keyword evidence="9" id="KW-0274">FAD</keyword>
<evidence type="ECO:0000259" key="17">
    <source>
        <dbReference type="PROSITE" id="PS51387"/>
    </source>
</evidence>
<evidence type="ECO:0000256" key="4">
    <source>
        <dbReference type="ARBA" id="ARBA00004752"/>
    </source>
</evidence>
<dbReference type="Gene3D" id="3.90.78.10">
    <property type="entry name" value="UDP-N-acetylenolpyruvoylglucosamine reductase, C-terminal domain"/>
    <property type="match status" value="1"/>
</dbReference>
<dbReference type="InterPro" id="IPR016167">
    <property type="entry name" value="FAD-bd_PCMH_sub1"/>
</dbReference>
<dbReference type="GO" id="GO:0009252">
    <property type="term" value="P:peptidoglycan biosynthetic process"/>
    <property type="evidence" value="ECO:0007669"/>
    <property type="project" value="UniProtKB-UniPathway"/>
</dbReference>
<dbReference type="NCBIfam" id="TIGR00179">
    <property type="entry name" value="murB"/>
    <property type="match status" value="1"/>
</dbReference>
<keyword evidence="6" id="KW-0963">Cytoplasm</keyword>
<dbReference type="InterPro" id="IPR036635">
    <property type="entry name" value="MurB_C_sf"/>
</dbReference>
<keyword evidence="10" id="KW-0521">NADP</keyword>
<dbReference type="GO" id="GO:0008762">
    <property type="term" value="F:UDP-N-acetylmuramate dehydrogenase activity"/>
    <property type="evidence" value="ECO:0007669"/>
    <property type="project" value="UniProtKB-EC"/>
</dbReference>
<comment type="cofactor">
    <cofactor evidence="1">
        <name>FAD</name>
        <dbReference type="ChEBI" id="CHEBI:57692"/>
    </cofactor>
</comment>
<dbReference type="InterPro" id="IPR036318">
    <property type="entry name" value="FAD-bd_PCMH-like_sf"/>
</dbReference>
<dbReference type="EC" id="1.3.1.98" evidence="5"/>
<evidence type="ECO:0000256" key="1">
    <source>
        <dbReference type="ARBA" id="ARBA00001974"/>
    </source>
</evidence>
<dbReference type="NCBIfam" id="NF010480">
    <property type="entry name" value="PRK13905.1"/>
    <property type="match status" value="1"/>
</dbReference>
<evidence type="ECO:0000256" key="8">
    <source>
        <dbReference type="ARBA" id="ARBA00022630"/>
    </source>
</evidence>
<accession>A0A381TQ77</accession>
<dbReference type="Pfam" id="PF02873">
    <property type="entry name" value="MurB_C"/>
    <property type="match status" value="1"/>
</dbReference>
<dbReference type="InterPro" id="IPR006094">
    <property type="entry name" value="Oxid_FAD_bind_N"/>
</dbReference>
<keyword evidence="7" id="KW-0132">Cell division</keyword>
<sequence length="351" mass="38761">MLNEAWKRRLIHIAHSGSGKEFNLKTRMAFPKTVLGQKIHQRKTMNYTFPWLHKIKGKVLQDELLASHTSIQIGGPADVLIFPEDTQDIQAIIKNRGKTSIYILGEGTNLLVSDRGIRGIVISLKECFKEIKRPLFFKKEKGERRAIIKVGAGAKMSYLAKHAAQFSLTGIENLVGIPGSLGGAIIMNAGAEGTEIGSVLRSVTRINRKGEIEKLKREDLSFEYRKTAFPDEAGILIEAEIELKEGDRSEIMATMDRHLSKRSQTQPLTIPNSGSIFKNPEGDTAGRIIDSLGLKGYSIGKAGVSIRHANFIVNKGGATAKDVTELIKHVKKEVKEKTNIDLQTEIVIIGD</sequence>
<dbReference type="GO" id="GO:0005829">
    <property type="term" value="C:cytosol"/>
    <property type="evidence" value="ECO:0007669"/>
    <property type="project" value="TreeGrafter"/>
</dbReference>
<evidence type="ECO:0000256" key="6">
    <source>
        <dbReference type="ARBA" id="ARBA00022490"/>
    </source>
</evidence>
<dbReference type="UniPathway" id="UPA00219"/>
<comment type="pathway">
    <text evidence="4">Cell wall biogenesis; peptidoglycan biosynthesis.</text>
</comment>
<comment type="subcellular location">
    <subcellularLocation>
        <location evidence="3">Cytoplasm</location>
    </subcellularLocation>
</comment>
<dbReference type="GO" id="GO:0071949">
    <property type="term" value="F:FAD binding"/>
    <property type="evidence" value="ECO:0007669"/>
    <property type="project" value="InterPro"/>
</dbReference>
<evidence type="ECO:0000256" key="2">
    <source>
        <dbReference type="ARBA" id="ARBA00003921"/>
    </source>
</evidence>
<evidence type="ECO:0000256" key="11">
    <source>
        <dbReference type="ARBA" id="ARBA00022960"/>
    </source>
</evidence>
<name>A0A381TQ77_9ZZZZ</name>
<keyword evidence="11" id="KW-0133">Cell shape</keyword>
<evidence type="ECO:0000256" key="10">
    <source>
        <dbReference type="ARBA" id="ARBA00022857"/>
    </source>
</evidence>
<keyword evidence="13" id="KW-0560">Oxidoreductase</keyword>
<protein>
    <recommendedName>
        <fullName evidence="5">UDP-N-acetylmuramate dehydrogenase</fullName>
        <ecNumber evidence="5">1.3.1.98</ecNumber>
    </recommendedName>
</protein>
<gene>
    <name evidence="18" type="ORF">METZ01_LOCUS69067</name>
</gene>
<dbReference type="SUPFAM" id="SSF56194">
    <property type="entry name" value="Uridine diphospho-N-Acetylenolpyruvylglucosamine reductase, MurB, C-terminal domain"/>
    <property type="match status" value="1"/>
</dbReference>
<reference evidence="18" key="1">
    <citation type="submission" date="2018-05" db="EMBL/GenBank/DDBJ databases">
        <authorList>
            <person name="Lanie J.A."/>
            <person name="Ng W.-L."/>
            <person name="Kazmierczak K.M."/>
            <person name="Andrzejewski T.M."/>
            <person name="Davidsen T.M."/>
            <person name="Wayne K.J."/>
            <person name="Tettelin H."/>
            <person name="Glass J.I."/>
            <person name="Rusch D."/>
            <person name="Podicherti R."/>
            <person name="Tsui H.-C.T."/>
            <person name="Winkler M.E."/>
        </authorList>
    </citation>
    <scope>NUCLEOTIDE SEQUENCE</scope>
</reference>
<dbReference type="Gene3D" id="3.30.465.10">
    <property type="match status" value="1"/>
</dbReference>
<dbReference type="Pfam" id="PF01565">
    <property type="entry name" value="FAD_binding_4"/>
    <property type="match status" value="1"/>
</dbReference>
<evidence type="ECO:0000256" key="9">
    <source>
        <dbReference type="ARBA" id="ARBA00022827"/>
    </source>
</evidence>
<organism evidence="18">
    <name type="scientific">marine metagenome</name>
    <dbReference type="NCBI Taxonomy" id="408172"/>
    <lineage>
        <taxon>unclassified sequences</taxon>
        <taxon>metagenomes</taxon>
        <taxon>ecological metagenomes</taxon>
    </lineage>
</organism>
<dbReference type="EMBL" id="UINC01004698">
    <property type="protein sequence ID" value="SVA16213.1"/>
    <property type="molecule type" value="Genomic_DNA"/>
</dbReference>
<dbReference type="InterPro" id="IPR016169">
    <property type="entry name" value="FAD-bd_PCMH_sub2"/>
</dbReference>
<dbReference type="InterPro" id="IPR003170">
    <property type="entry name" value="MurB"/>
</dbReference>
<dbReference type="AlphaFoldDB" id="A0A381TQ77"/>
<dbReference type="PROSITE" id="PS51387">
    <property type="entry name" value="FAD_PCMH"/>
    <property type="match status" value="1"/>
</dbReference>
<dbReference type="InterPro" id="IPR011601">
    <property type="entry name" value="MurB_C"/>
</dbReference>
<evidence type="ECO:0000256" key="14">
    <source>
        <dbReference type="ARBA" id="ARBA00023306"/>
    </source>
</evidence>
<keyword evidence="14" id="KW-0131">Cell cycle</keyword>
<evidence type="ECO:0000256" key="7">
    <source>
        <dbReference type="ARBA" id="ARBA00022618"/>
    </source>
</evidence>
<evidence type="ECO:0000256" key="5">
    <source>
        <dbReference type="ARBA" id="ARBA00012518"/>
    </source>
</evidence>
<dbReference type="HAMAP" id="MF_00037">
    <property type="entry name" value="MurB"/>
    <property type="match status" value="1"/>
</dbReference>
<dbReference type="InterPro" id="IPR016166">
    <property type="entry name" value="FAD-bd_PCMH"/>
</dbReference>
<dbReference type="SUPFAM" id="SSF56176">
    <property type="entry name" value="FAD-binding/transporter-associated domain-like"/>
    <property type="match status" value="1"/>
</dbReference>
<feature type="domain" description="FAD-binding PCMH-type" evidence="17">
    <location>
        <begin position="72"/>
        <end position="246"/>
    </location>
</feature>
<evidence type="ECO:0000256" key="12">
    <source>
        <dbReference type="ARBA" id="ARBA00022984"/>
    </source>
</evidence>
<keyword evidence="15" id="KW-0961">Cell wall biogenesis/degradation</keyword>
<evidence type="ECO:0000256" key="3">
    <source>
        <dbReference type="ARBA" id="ARBA00004496"/>
    </source>
</evidence>
<dbReference type="PANTHER" id="PTHR21071">
    <property type="entry name" value="UDP-N-ACETYLENOLPYRUVOYLGLUCOSAMINE REDUCTASE"/>
    <property type="match status" value="1"/>
</dbReference>
<evidence type="ECO:0000313" key="18">
    <source>
        <dbReference type="EMBL" id="SVA16213.1"/>
    </source>
</evidence>
<dbReference type="PANTHER" id="PTHR21071:SF4">
    <property type="entry name" value="UDP-N-ACETYLENOLPYRUVOYLGLUCOSAMINE REDUCTASE"/>
    <property type="match status" value="1"/>
</dbReference>
<keyword evidence="8" id="KW-0285">Flavoprotein</keyword>
<evidence type="ECO:0000256" key="13">
    <source>
        <dbReference type="ARBA" id="ARBA00023002"/>
    </source>
</evidence>
<dbReference type="Gene3D" id="3.30.43.10">
    <property type="entry name" value="Uridine Diphospho-n-acetylenolpyruvylglucosamine Reductase, domain 2"/>
    <property type="match status" value="1"/>
</dbReference>
<keyword evidence="12" id="KW-0573">Peptidoglycan synthesis</keyword>
<dbReference type="GO" id="GO:0071555">
    <property type="term" value="P:cell wall organization"/>
    <property type="evidence" value="ECO:0007669"/>
    <property type="project" value="UniProtKB-KW"/>
</dbReference>
<dbReference type="GO" id="GO:0051301">
    <property type="term" value="P:cell division"/>
    <property type="evidence" value="ECO:0007669"/>
    <property type="project" value="UniProtKB-KW"/>
</dbReference>
<comment type="function">
    <text evidence="2">Cell wall formation.</text>
</comment>
<proteinExistence type="inferred from homology"/>
<dbReference type="GO" id="GO:0008360">
    <property type="term" value="P:regulation of cell shape"/>
    <property type="evidence" value="ECO:0007669"/>
    <property type="project" value="UniProtKB-KW"/>
</dbReference>
<comment type="catalytic activity">
    <reaction evidence="16">
        <text>UDP-N-acetyl-alpha-D-muramate + NADP(+) = UDP-N-acetyl-3-O-(1-carboxyvinyl)-alpha-D-glucosamine + NADPH + H(+)</text>
        <dbReference type="Rhea" id="RHEA:12248"/>
        <dbReference type="ChEBI" id="CHEBI:15378"/>
        <dbReference type="ChEBI" id="CHEBI:57783"/>
        <dbReference type="ChEBI" id="CHEBI:58349"/>
        <dbReference type="ChEBI" id="CHEBI:68483"/>
        <dbReference type="ChEBI" id="CHEBI:70757"/>
        <dbReference type="EC" id="1.3.1.98"/>
    </reaction>
</comment>
<evidence type="ECO:0000256" key="16">
    <source>
        <dbReference type="ARBA" id="ARBA00048914"/>
    </source>
</evidence>